<feature type="domain" description="HTH arsR-type" evidence="5">
    <location>
        <begin position="39"/>
        <end position="134"/>
    </location>
</feature>
<keyword evidence="3" id="KW-0804">Transcription</keyword>
<evidence type="ECO:0000256" key="1">
    <source>
        <dbReference type="ARBA" id="ARBA00023015"/>
    </source>
</evidence>
<dbReference type="GO" id="GO:0046686">
    <property type="term" value="P:response to cadmium ion"/>
    <property type="evidence" value="ECO:0007669"/>
    <property type="project" value="UniProtKB-KW"/>
</dbReference>
<dbReference type="InterPro" id="IPR011991">
    <property type="entry name" value="ArsR-like_HTH"/>
</dbReference>
<evidence type="ECO:0000313" key="6">
    <source>
        <dbReference type="EMBL" id="RCX14443.1"/>
    </source>
</evidence>
<accession>A0A369AZ56</accession>
<dbReference type="InterPro" id="IPR036390">
    <property type="entry name" value="WH_DNA-bd_sf"/>
</dbReference>
<dbReference type="AlphaFoldDB" id="A0A369AZ56"/>
<evidence type="ECO:0000256" key="2">
    <source>
        <dbReference type="ARBA" id="ARBA00023125"/>
    </source>
</evidence>
<sequence>METEWGKELNLEADLITNDEICEHGCGNTARTEQLRQSLREDDILGMVQIFKALSDPNRMKIAYLLLRGQECCVCDIAAVLGSSVATASHHLRQLKLMEIAKSRKEGKNVFYSLKDHHIETLITMTLEHQKERNDHE</sequence>
<dbReference type="InterPro" id="IPR001845">
    <property type="entry name" value="HTH_ArsR_DNA-bd_dom"/>
</dbReference>
<evidence type="ECO:0000256" key="4">
    <source>
        <dbReference type="ARBA" id="ARBA00043263"/>
    </source>
</evidence>
<dbReference type="RefSeq" id="WP_114498909.1">
    <property type="nucleotide sequence ID" value="NZ_QPJW01000017.1"/>
</dbReference>
<evidence type="ECO:0000259" key="5">
    <source>
        <dbReference type="PROSITE" id="PS50987"/>
    </source>
</evidence>
<dbReference type="InterPro" id="IPR051011">
    <property type="entry name" value="Metal_resp_trans_reg"/>
</dbReference>
<dbReference type="PANTHER" id="PTHR43132:SF6">
    <property type="entry name" value="HTH-TYPE TRANSCRIPTIONAL REPRESSOR CZRA"/>
    <property type="match status" value="1"/>
</dbReference>
<dbReference type="Pfam" id="PF01022">
    <property type="entry name" value="HTH_5"/>
    <property type="match status" value="1"/>
</dbReference>
<comment type="caution">
    <text evidence="6">The sequence shown here is derived from an EMBL/GenBank/DDBJ whole genome shotgun (WGS) entry which is preliminary data.</text>
</comment>
<dbReference type="PROSITE" id="PS50987">
    <property type="entry name" value="HTH_ARSR_2"/>
    <property type="match status" value="1"/>
</dbReference>
<keyword evidence="7" id="KW-1185">Reference proteome</keyword>
<dbReference type="CDD" id="cd00090">
    <property type="entry name" value="HTH_ARSR"/>
    <property type="match status" value="1"/>
</dbReference>
<dbReference type="GO" id="GO:0003677">
    <property type="term" value="F:DNA binding"/>
    <property type="evidence" value="ECO:0007669"/>
    <property type="project" value="UniProtKB-KW"/>
</dbReference>
<keyword evidence="1" id="KW-0805">Transcription regulation</keyword>
<name>A0A369AZ56_9BACL</name>
<evidence type="ECO:0000313" key="7">
    <source>
        <dbReference type="Proteomes" id="UP000253090"/>
    </source>
</evidence>
<protein>
    <submittedName>
        <fullName evidence="6">Cadmium-sensing regulator CadC</fullName>
    </submittedName>
</protein>
<evidence type="ECO:0000256" key="3">
    <source>
        <dbReference type="ARBA" id="ARBA00023163"/>
    </source>
</evidence>
<dbReference type="SMART" id="SM00418">
    <property type="entry name" value="HTH_ARSR"/>
    <property type="match status" value="1"/>
</dbReference>
<dbReference type="InterPro" id="IPR018334">
    <property type="entry name" value="ArsR_HTH"/>
</dbReference>
<organism evidence="6 7">
    <name type="scientific">Fontibacillus phaseoli</name>
    <dbReference type="NCBI Taxonomy" id="1416533"/>
    <lineage>
        <taxon>Bacteria</taxon>
        <taxon>Bacillati</taxon>
        <taxon>Bacillota</taxon>
        <taxon>Bacilli</taxon>
        <taxon>Bacillales</taxon>
        <taxon>Paenibacillaceae</taxon>
        <taxon>Fontibacillus</taxon>
    </lineage>
</organism>
<dbReference type="InterPro" id="IPR036388">
    <property type="entry name" value="WH-like_DNA-bd_sf"/>
</dbReference>
<dbReference type="EMBL" id="QPJW01000017">
    <property type="protein sequence ID" value="RCX14443.1"/>
    <property type="molecule type" value="Genomic_DNA"/>
</dbReference>
<dbReference type="NCBIfam" id="NF033788">
    <property type="entry name" value="HTH_metalloreg"/>
    <property type="match status" value="1"/>
</dbReference>
<keyword evidence="2" id="KW-0238">DNA-binding</keyword>
<dbReference type="PRINTS" id="PR00778">
    <property type="entry name" value="HTHARSR"/>
</dbReference>
<dbReference type="Gene3D" id="1.10.10.10">
    <property type="entry name" value="Winged helix-like DNA-binding domain superfamily/Winged helix DNA-binding domain"/>
    <property type="match status" value="1"/>
</dbReference>
<dbReference type="PANTHER" id="PTHR43132">
    <property type="entry name" value="ARSENICAL RESISTANCE OPERON REPRESSOR ARSR-RELATED"/>
    <property type="match status" value="1"/>
</dbReference>
<dbReference type="Proteomes" id="UP000253090">
    <property type="component" value="Unassembled WGS sequence"/>
</dbReference>
<proteinExistence type="predicted"/>
<reference evidence="6 7" key="1">
    <citation type="submission" date="2018-07" db="EMBL/GenBank/DDBJ databases">
        <title>Genomic Encyclopedia of Type Strains, Phase III (KMG-III): the genomes of soil and plant-associated and newly described type strains.</title>
        <authorList>
            <person name="Whitman W."/>
        </authorList>
    </citation>
    <scope>NUCLEOTIDE SEQUENCE [LARGE SCALE GENOMIC DNA]</scope>
    <source>
        <strain evidence="6 7">CECT 8333</strain>
    </source>
</reference>
<gene>
    <name evidence="6" type="ORF">DFP94_11751</name>
</gene>
<dbReference type="GO" id="GO:0003700">
    <property type="term" value="F:DNA-binding transcription factor activity"/>
    <property type="evidence" value="ECO:0007669"/>
    <property type="project" value="InterPro"/>
</dbReference>
<keyword evidence="4" id="KW-0105">Cadmium resistance</keyword>
<dbReference type="SUPFAM" id="SSF46785">
    <property type="entry name" value="Winged helix' DNA-binding domain"/>
    <property type="match status" value="1"/>
</dbReference>
<dbReference type="PROSITE" id="PS00846">
    <property type="entry name" value="HTH_ARSR_1"/>
    <property type="match status" value="1"/>
</dbReference>
<dbReference type="OrthoDB" id="9794330at2"/>